<evidence type="ECO:0000256" key="1">
    <source>
        <dbReference type="SAM" id="MobiDB-lite"/>
    </source>
</evidence>
<accession>A0A0D2ELP1</accession>
<dbReference type="Proteomes" id="UP000054342">
    <property type="component" value="Unassembled WGS sequence"/>
</dbReference>
<reference evidence="2 3" key="1">
    <citation type="submission" date="2015-01" db="EMBL/GenBank/DDBJ databases">
        <title>The Genome Sequence of Exophiala xenobiotica CBS118157.</title>
        <authorList>
            <consortium name="The Broad Institute Genomics Platform"/>
            <person name="Cuomo C."/>
            <person name="de Hoog S."/>
            <person name="Gorbushina A."/>
            <person name="Stielow B."/>
            <person name="Teixiera M."/>
            <person name="Abouelleil A."/>
            <person name="Chapman S.B."/>
            <person name="Priest M."/>
            <person name="Young S.K."/>
            <person name="Wortman J."/>
            <person name="Nusbaum C."/>
            <person name="Birren B."/>
        </authorList>
    </citation>
    <scope>NUCLEOTIDE SEQUENCE [LARGE SCALE GENOMIC DNA]</scope>
    <source>
        <strain evidence="2 3">CBS 118157</strain>
    </source>
</reference>
<dbReference type="RefSeq" id="XP_013316169.1">
    <property type="nucleotide sequence ID" value="XM_013460715.1"/>
</dbReference>
<dbReference type="GeneID" id="25326224"/>
<dbReference type="AlphaFoldDB" id="A0A0D2ELP1"/>
<dbReference type="HOGENOM" id="CLU_1414992_0_0_1"/>
<evidence type="ECO:0000313" key="2">
    <source>
        <dbReference type="EMBL" id="KIW55585.1"/>
    </source>
</evidence>
<organism evidence="2 3">
    <name type="scientific">Exophiala xenobiotica</name>
    <dbReference type="NCBI Taxonomy" id="348802"/>
    <lineage>
        <taxon>Eukaryota</taxon>
        <taxon>Fungi</taxon>
        <taxon>Dikarya</taxon>
        <taxon>Ascomycota</taxon>
        <taxon>Pezizomycotina</taxon>
        <taxon>Eurotiomycetes</taxon>
        <taxon>Chaetothyriomycetidae</taxon>
        <taxon>Chaetothyriales</taxon>
        <taxon>Herpotrichiellaceae</taxon>
        <taxon>Exophiala</taxon>
    </lineage>
</organism>
<sequence>MVDVTITVSTPGLHTVPVEEVQEFPFEGGSVAKAQGVNHPPPPTTAAETATRSGMVCHATQTDSEDEMPLQKIKSVRSRSPSPPRKPRPLKAWTDQIRNRLASPHGRRAPVTVDASGVPHLAPPMTESPLRPATPAADLYRGQADDSFGMTFEHPDHPHLRKGHKPPACPYNHEDHKHRMLMDWLERRGSV</sequence>
<keyword evidence="3" id="KW-1185">Reference proteome</keyword>
<dbReference type="EMBL" id="KN847319">
    <property type="protein sequence ID" value="KIW55585.1"/>
    <property type="molecule type" value="Genomic_DNA"/>
</dbReference>
<gene>
    <name evidence="2" type="ORF">PV05_04316</name>
</gene>
<proteinExistence type="predicted"/>
<dbReference type="OrthoDB" id="4115237at2759"/>
<protein>
    <submittedName>
        <fullName evidence="2">Uncharacterized protein</fullName>
    </submittedName>
</protein>
<feature type="region of interest" description="Disordered" evidence="1">
    <location>
        <begin position="31"/>
        <end position="131"/>
    </location>
</feature>
<name>A0A0D2ELP1_9EURO</name>
<evidence type="ECO:0000313" key="3">
    <source>
        <dbReference type="Proteomes" id="UP000054342"/>
    </source>
</evidence>